<dbReference type="PANTHER" id="PTHR47209:SF1">
    <property type="entry name" value="OS06G0639500 PROTEIN"/>
    <property type="match status" value="1"/>
</dbReference>
<evidence type="ECO:0000313" key="3">
    <source>
        <dbReference type="Proteomes" id="UP000823775"/>
    </source>
</evidence>
<accession>A0ABS8T9Z4</accession>
<comment type="caution">
    <text evidence="2">The sequence shown here is derived from an EMBL/GenBank/DDBJ whole genome shotgun (WGS) entry which is preliminary data.</text>
</comment>
<evidence type="ECO:0000313" key="2">
    <source>
        <dbReference type="EMBL" id="MCD7468239.1"/>
    </source>
</evidence>
<keyword evidence="1" id="KW-0472">Membrane</keyword>
<keyword evidence="3" id="KW-1185">Reference proteome</keyword>
<gene>
    <name evidence="2" type="ORF">HAX54_006240</name>
</gene>
<sequence>MERNGFVLVRVHGIHDPLRFHGSTLECVRFGLGAGDCMLVFGDENNSFLADPAEVEIISLNFNVGIAKKYQHLEDFHWAVRPLFVALGLFTVMKLGLLIENKVERSKLMKRRCKCNNRL</sequence>
<name>A0ABS8T9Z4_DATST</name>
<keyword evidence="1" id="KW-1133">Transmembrane helix</keyword>
<dbReference type="InterPro" id="IPR053293">
    <property type="entry name" value="OCM_Kinase"/>
</dbReference>
<dbReference type="PANTHER" id="PTHR47209">
    <property type="entry name" value="OS06G0639500 PROTEIN"/>
    <property type="match status" value="1"/>
</dbReference>
<reference evidence="2 3" key="1">
    <citation type="journal article" date="2021" name="BMC Genomics">
        <title>Datura genome reveals duplications of psychoactive alkaloid biosynthetic genes and high mutation rate following tissue culture.</title>
        <authorList>
            <person name="Rajewski A."/>
            <person name="Carter-House D."/>
            <person name="Stajich J."/>
            <person name="Litt A."/>
        </authorList>
    </citation>
    <scope>NUCLEOTIDE SEQUENCE [LARGE SCALE GENOMIC DNA]</scope>
    <source>
        <strain evidence="2">AR-01</strain>
    </source>
</reference>
<keyword evidence="1" id="KW-0812">Transmembrane</keyword>
<proteinExistence type="predicted"/>
<protein>
    <submittedName>
        <fullName evidence="2">Uncharacterized protein</fullName>
    </submittedName>
</protein>
<feature type="transmembrane region" description="Helical" evidence="1">
    <location>
        <begin position="78"/>
        <end position="99"/>
    </location>
</feature>
<organism evidence="2 3">
    <name type="scientific">Datura stramonium</name>
    <name type="common">Jimsonweed</name>
    <name type="synonym">Common thornapple</name>
    <dbReference type="NCBI Taxonomy" id="4076"/>
    <lineage>
        <taxon>Eukaryota</taxon>
        <taxon>Viridiplantae</taxon>
        <taxon>Streptophyta</taxon>
        <taxon>Embryophyta</taxon>
        <taxon>Tracheophyta</taxon>
        <taxon>Spermatophyta</taxon>
        <taxon>Magnoliopsida</taxon>
        <taxon>eudicotyledons</taxon>
        <taxon>Gunneridae</taxon>
        <taxon>Pentapetalae</taxon>
        <taxon>asterids</taxon>
        <taxon>lamiids</taxon>
        <taxon>Solanales</taxon>
        <taxon>Solanaceae</taxon>
        <taxon>Solanoideae</taxon>
        <taxon>Datureae</taxon>
        <taxon>Datura</taxon>
    </lineage>
</organism>
<dbReference type="EMBL" id="JACEIK010001310">
    <property type="protein sequence ID" value="MCD7468239.1"/>
    <property type="molecule type" value="Genomic_DNA"/>
</dbReference>
<dbReference type="Proteomes" id="UP000823775">
    <property type="component" value="Unassembled WGS sequence"/>
</dbReference>
<evidence type="ECO:0000256" key="1">
    <source>
        <dbReference type="SAM" id="Phobius"/>
    </source>
</evidence>